<dbReference type="OrthoDB" id="9792148at2"/>
<accession>A0A1G8LUB2</accession>
<evidence type="ECO:0000313" key="5">
    <source>
        <dbReference type="EMBL" id="SDI58760.1"/>
    </source>
</evidence>
<dbReference type="Pfam" id="PF17853">
    <property type="entry name" value="GGDEF_2"/>
    <property type="match status" value="1"/>
</dbReference>
<evidence type="ECO:0000259" key="3">
    <source>
        <dbReference type="Pfam" id="PF13556"/>
    </source>
</evidence>
<dbReference type="AlphaFoldDB" id="A0A1G8LUB2"/>
<dbReference type="Pfam" id="PF05651">
    <property type="entry name" value="Diacid_rec"/>
    <property type="match status" value="1"/>
</dbReference>
<dbReference type="Proteomes" id="UP000199527">
    <property type="component" value="Unassembled WGS sequence"/>
</dbReference>
<dbReference type="EMBL" id="FNEM01000002">
    <property type="protein sequence ID" value="SDI58760.1"/>
    <property type="molecule type" value="Genomic_DNA"/>
</dbReference>
<dbReference type="InterPro" id="IPR041522">
    <property type="entry name" value="CdaR_GGDEF"/>
</dbReference>
<gene>
    <name evidence="5" type="ORF">SAMN04488540_102161</name>
</gene>
<dbReference type="Pfam" id="PF13556">
    <property type="entry name" value="HTH_30"/>
    <property type="match status" value="1"/>
</dbReference>
<dbReference type="PANTHER" id="PTHR33744:SF15">
    <property type="entry name" value="CARBOHYDRATE DIACID REGULATOR"/>
    <property type="match status" value="1"/>
</dbReference>
<dbReference type="RefSeq" id="WP_090361839.1">
    <property type="nucleotide sequence ID" value="NZ_FNEM01000002.1"/>
</dbReference>
<feature type="domain" description="CdaR GGDEF-like" evidence="4">
    <location>
        <begin position="143"/>
        <end position="272"/>
    </location>
</feature>
<evidence type="ECO:0000313" key="6">
    <source>
        <dbReference type="Proteomes" id="UP000199527"/>
    </source>
</evidence>
<dbReference type="InterPro" id="IPR051448">
    <property type="entry name" value="CdaR-like_regulators"/>
</dbReference>
<protein>
    <submittedName>
        <fullName evidence="5">Transcriptional regulator, CdaR family</fullName>
    </submittedName>
</protein>
<sequence>MQLTKTIARQIVERTMKIIKFSVVVMDENGWIIGSGDPRRLNQRHEGAILAMGDNRVLEIDDAMAASLKGVLPGINLPILFQGKPIGVVGISGKPEQVSNYGELVKMTAELVVEQAALMDQIQWSKRHREELVLSLTHGQSLNESQLLSVADRLQLDLTQPRIAAIVKVFPYDSDGQSHHHLQRLVQLLEYPQRDNLVAISSVSDNEVVVLKPVELTDGGWSVESERKRVDKLLKRISGEDQFRIRIALGEFFPGLRGLARSYQTAKATLDAAGDQEEVLFYQDHILPVLLSGLNGDSWRRQQLQQPLQLLQAADGNGSLLRTLHHYFEQDCDLSRTCDTLHIHRNTLRYRLDKVSRITGLNIHNLSDRTRLYLAMLNR</sequence>
<feature type="domain" description="Putative sugar diacid recognition" evidence="2">
    <location>
        <begin position="3"/>
        <end position="135"/>
    </location>
</feature>
<dbReference type="Gene3D" id="1.10.10.2840">
    <property type="entry name" value="PucR C-terminal helix-turn-helix domain"/>
    <property type="match status" value="1"/>
</dbReference>
<feature type="domain" description="PucR C-terminal helix-turn-helix" evidence="3">
    <location>
        <begin position="320"/>
        <end position="376"/>
    </location>
</feature>
<dbReference type="InterPro" id="IPR042070">
    <property type="entry name" value="PucR_C-HTH_sf"/>
</dbReference>
<evidence type="ECO:0000256" key="1">
    <source>
        <dbReference type="ARBA" id="ARBA00006754"/>
    </source>
</evidence>
<dbReference type="InterPro" id="IPR008599">
    <property type="entry name" value="Diacid_rec"/>
</dbReference>
<dbReference type="InterPro" id="IPR025736">
    <property type="entry name" value="PucR_C-HTH_dom"/>
</dbReference>
<dbReference type="PANTHER" id="PTHR33744">
    <property type="entry name" value="CARBOHYDRATE DIACID REGULATOR"/>
    <property type="match status" value="1"/>
</dbReference>
<reference evidence="6" key="1">
    <citation type="submission" date="2016-10" db="EMBL/GenBank/DDBJ databases">
        <authorList>
            <person name="Varghese N."/>
            <person name="Submissions S."/>
        </authorList>
    </citation>
    <scope>NUCLEOTIDE SEQUENCE [LARGE SCALE GENOMIC DNA]</scope>
    <source>
        <strain evidence="6">DSM 23317</strain>
    </source>
</reference>
<proteinExistence type="inferred from homology"/>
<name>A0A1G8LUB2_9GAMM</name>
<keyword evidence="6" id="KW-1185">Reference proteome</keyword>
<evidence type="ECO:0000259" key="4">
    <source>
        <dbReference type="Pfam" id="PF17853"/>
    </source>
</evidence>
<organism evidence="5 6">
    <name type="scientific">Ferrimonas sediminum</name>
    <dbReference type="NCBI Taxonomy" id="718193"/>
    <lineage>
        <taxon>Bacteria</taxon>
        <taxon>Pseudomonadati</taxon>
        <taxon>Pseudomonadota</taxon>
        <taxon>Gammaproteobacteria</taxon>
        <taxon>Alteromonadales</taxon>
        <taxon>Ferrimonadaceae</taxon>
        <taxon>Ferrimonas</taxon>
    </lineage>
</organism>
<comment type="similarity">
    <text evidence="1">Belongs to the CdaR family.</text>
</comment>
<evidence type="ECO:0000259" key="2">
    <source>
        <dbReference type="Pfam" id="PF05651"/>
    </source>
</evidence>